<proteinExistence type="predicted"/>
<dbReference type="AlphaFoldDB" id="A0A5S3YLU5"/>
<comment type="caution">
    <text evidence="2">The sequence shown here is derived from an EMBL/GenBank/DDBJ whole genome shotgun (WGS) entry which is preliminary data.</text>
</comment>
<feature type="non-terminal residue" evidence="2">
    <location>
        <position position="1"/>
    </location>
</feature>
<evidence type="ECO:0000313" key="3">
    <source>
        <dbReference type="Proteomes" id="UP000307362"/>
    </source>
</evidence>
<feature type="non-terminal residue" evidence="2">
    <location>
        <position position="102"/>
    </location>
</feature>
<dbReference type="Proteomes" id="UP000307362">
    <property type="component" value="Unassembled WGS sequence"/>
</dbReference>
<evidence type="ECO:0000256" key="1">
    <source>
        <dbReference type="SAM" id="Phobius"/>
    </source>
</evidence>
<reference evidence="3" key="2">
    <citation type="submission" date="2019-06" db="EMBL/GenBank/DDBJ databases">
        <title>Co-occurence of chitin degradation, pigmentation and bioactivity in marine Pseudoalteromonas.</title>
        <authorList>
            <person name="Sonnenschein E.C."/>
            <person name="Bech P.K."/>
        </authorList>
    </citation>
    <scope>NUCLEOTIDE SEQUENCE [LARGE SCALE GENOMIC DNA]</scope>
    <source>
        <strain evidence="3">S1189</strain>
    </source>
</reference>
<keyword evidence="1" id="KW-1133">Transmembrane helix</keyword>
<accession>A0A5S3YLU5</accession>
<feature type="transmembrane region" description="Helical" evidence="1">
    <location>
        <begin position="18"/>
        <end position="37"/>
    </location>
</feature>
<organism evidence="2 3">
    <name type="scientific">Pseudoalteromonas phenolica</name>
    <dbReference type="NCBI Taxonomy" id="161398"/>
    <lineage>
        <taxon>Bacteria</taxon>
        <taxon>Pseudomonadati</taxon>
        <taxon>Pseudomonadota</taxon>
        <taxon>Gammaproteobacteria</taxon>
        <taxon>Alteromonadales</taxon>
        <taxon>Pseudoalteromonadaceae</taxon>
        <taxon>Pseudoalteromonas</taxon>
    </lineage>
</organism>
<sequence length="102" mass="11105">LASVAYCQVKPPTFYKSWQSKIVSGSLLAVAAGYFYLGSEAPFHALGLCVCLLLLFFMITPVVLRAAFKGIPTQHPLVKWMKADSGEQIRVLAISVYAVLLA</sequence>
<keyword evidence="1" id="KW-0812">Transmembrane</keyword>
<name>A0A5S3YLU5_9GAMM</name>
<keyword evidence="1" id="KW-0472">Membrane</keyword>
<reference evidence="2 3" key="1">
    <citation type="submission" date="2017-12" db="EMBL/GenBank/DDBJ databases">
        <authorList>
            <person name="Paulsen S."/>
            <person name="Gram L.K."/>
        </authorList>
    </citation>
    <scope>NUCLEOTIDE SEQUENCE [LARGE SCALE GENOMIC DNA]</scope>
    <source>
        <strain evidence="2 3">S1189</strain>
    </source>
</reference>
<evidence type="ECO:0000313" key="2">
    <source>
        <dbReference type="EMBL" id="TMP74908.1"/>
    </source>
</evidence>
<protein>
    <submittedName>
        <fullName evidence="2">ABC transporter permease</fullName>
    </submittedName>
</protein>
<feature type="transmembrane region" description="Helical" evidence="1">
    <location>
        <begin position="43"/>
        <end position="64"/>
    </location>
</feature>
<gene>
    <name evidence="2" type="ORF">CWB73_22030</name>
</gene>
<dbReference type="EMBL" id="PNCM01000408">
    <property type="protein sequence ID" value="TMP74908.1"/>
    <property type="molecule type" value="Genomic_DNA"/>
</dbReference>